<dbReference type="RefSeq" id="WP_125600025.1">
    <property type="nucleotide sequence ID" value="NZ_JBHSSM010000022.1"/>
</dbReference>
<keyword evidence="2" id="KW-1185">Reference proteome</keyword>
<organism evidence="1 2">
    <name type="scientific">Lapidilactobacillus achengensis</name>
    <dbReference type="NCBI Taxonomy" id="2486000"/>
    <lineage>
        <taxon>Bacteria</taxon>
        <taxon>Bacillati</taxon>
        <taxon>Bacillota</taxon>
        <taxon>Bacilli</taxon>
        <taxon>Lactobacillales</taxon>
        <taxon>Lactobacillaceae</taxon>
        <taxon>Lapidilactobacillus</taxon>
    </lineage>
</organism>
<name>A0ABW1UPQ6_9LACO</name>
<dbReference type="Proteomes" id="UP001596310">
    <property type="component" value="Unassembled WGS sequence"/>
</dbReference>
<protein>
    <recommendedName>
        <fullName evidence="3">TetR family transcriptional regulator</fullName>
    </recommendedName>
</protein>
<dbReference type="EMBL" id="JBHSSM010000022">
    <property type="protein sequence ID" value="MFC6315912.1"/>
    <property type="molecule type" value="Genomic_DNA"/>
</dbReference>
<gene>
    <name evidence="1" type="ORF">ACFQHW_10095</name>
</gene>
<evidence type="ECO:0000313" key="1">
    <source>
        <dbReference type="EMBL" id="MFC6315912.1"/>
    </source>
</evidence>
<reference evidence="2" key="1">
    <citation type="journal article" date="2019" name="Int. J. Syst. Evol. Microbiol.">
        <title>The Global Catalogue of Microorganisms (GCM) 10K type strain sequencing project: providing services to taxonomists for standard genome sequencing and annotation.</title>
        <authorList>
            <consortium name="The Broad Institute Genomics Platform"/>
            <consortium name="The Broad Institute Genome Sequencing Center for Infectious Disease"/>
            <person name="Wu L."/>
            <person name="Ma J."/>
        </authorList>
    </citation>
    <scope>NUCLEOTIDE SEQUENCE [LARGE SCALE GENOMIC DNA]</scope>
    <source>
        <strain evidence="2">CCM 8897</strain>
    </source>
</reference>
<evidence type="ECO:0008006" key="3">
    <source>
        <dbReference type="Google" id="ProtNLM"/>
    </source>
</evidence>
<comment type="caution">
    <text evidence="1">The sequence shown here is derived from an EMBL/GenBank/DDBJ whole genome shotgun (WGS) entry which is preliminary data.</text>
</comment>
<evidence type="ECO:0000313" key="2">
    <source>
        <dbReference type="Proteomes" id="UP001596310"/>
    </source>
</evidence>
<proteinExistence type="predicted"/>
<sequence>MFSYQGGMKAFSDALTEAVLATKQLPDTPSVRLRLRFVFAGIGTLLRYHGADEADELKRVLATSIRSQFPEVGAA</sequence>
<accession>A0ABW1UPQ6</accession>